<feature type="compositionally biased region" description="Basic and acidic residues" evidence="1">
    <location>
        <begin position="331"/>
        <end position="340"/>
    </location>
</feature>
<feature type="compositionally biased region" description="Acidic residues" evidence="1">
    <location>
        <begin position="349"/>
        <end position="365"/>
    </location>
</feature>
<feature type="region of interest" description="Disordered" evidence="1">
    <location>
        <begin position="284"/>
        <end position="400"/>
    </location>
</feature>
<keyword evidence="3" id="KW-1185">Reference proteome</keyword>
<name>A0A2V1DQQ2_9PLEO</name>
<dbReference type="GO" id="GO:0016538">
    <property type="term" value="F:cyclin-dependent protein serine/threonine kinase regulator activity"/>
    <property type="evidence" value="ECO:0007669"/>
    <property type="project" value="TreeGrafter"/>
</dbReference>
<evidence type="ECO:0000256" key="1">
    <source>
        <dbReference type="SAM" id="MobiDB-lite"/>
    </source>
</evidence>
<dbReference type="OrthoDB" id="337735at2759"/>
<dbReference type="PANTHER" id="PTHR15615">
    <property type="match status" value="1"/>
</dbReference>
<accession>A0A2V1DQQ2</accession>
<gene>
    <name evidence="2" type="ORF">DM02DRAFT_629228</name>
</gene>
<protein>
    <submittedName>
        <fullName evidence="2">Cyclin-domain-containing protein</fullName>
    </submittedName>
</protein>
<dbReference type="PANTHER" id="PTHR15615:SF117">
    <property type="entry name" value="PHO85 CYCLIN PHO80"/>
    <property type="match status" value="1"/>
</dbReference>
<dbReference type="InterPro" id="IPR036915">
    <property type="entry name" value="Cyclin-like_sf"/>
</dbReference>
<dbReference type="Proteomes" id="UP000244855">
    <property type="component" value="Unassembled WGS sequence"/>
</dbReference>
<feature type="region of interest" description="Disordered" evidence="1">
    <location>
        <begin position="178"/>
        <end position="267"/>
    </location>
</feature>
<dbReference type="EMBL" id="KZ805388">
    <property type="protein sequence ID" value="PVH99639.1"/>
    <property type="molecule type" value="Genomic_DNA"/>
</dbReference>
<dbReference type="Gene3D" id="1.10.472.10">
    <property type="entry name" value="Cyclin-like"/>
    <property type="match status" value="1"/>
</dbReference>
<feature type="compositionally biased region" description="Low complexity" evidence="1">
    <location>
        <begin position="200"/>
        <end position="209"/>
    </location>
</feature>
<dbReference type="GO" id="GO:0019901">
    <property type="term" value="F:protein kinase binding"/>
    <property type="evidence" value="ECO:0007669"/>
    <property type="project" value="InterPro"/>
</dbReference>
<feature type="compositionally biased region" description="Polar residues" evidence="1">
    <location>
        <begin position="381"/>
        <end position="400"/>
    </location>
</feature>
<feature type="compositionally biased region" description="Basic residues" evidence="1">
    <location>
        <begin position="210"/>
        <end position="224"/>
    </location>
</feature>
<proteinExistence type="predicted"/>
<evidence type="ECO:0000313" key="3">
    <source>
        <dbReference type="Proteomes" id="UP000244855"/>
    </source>
</evidence>
<dbReference type="GO" id="GO:0000307">
    <property type="term" value="C:cyclin-dependent protein kinase holoenzyme complex"/>
    <property type="evidence" value="ECO:0007669"/>
    <property type="project" value="TreeGrafter"/>
</dbReference>
<dbReference type="AlphaFoldDB" id="A0A2V1DQQ2"/>
<evidence type="ECO:0000313" key="2">
    <source>
        <dbReference type="EMBL" id="PVH99639.1"/>
    </source>
</evidence>
<reference evidence="2 3" key="1">
    <citation type="journal article" date="2018" name="Sci. Rep.">
        <title>Comparative genomics provides insights into the lifestyle and reveals functional heterogeneity of dark septate endophytic fungi.</title>
        <authorList>
            <person name="Knapp D.G."/>
            <person name="Nemeth J.B."/>
            <person name="Barry K."/>
            <person name="Hainaut M."/>
            <person name="Henrissat B."/>
            <person name="Johnson J."/>
            <person name="Kuo A."/>
            <person name="Lim J.H.P."/>
            <person name="Lipzen A."/>
            <person name="Nolan M."/>
            <person name="Ohm R.A."/>
            <person name="Tamas L."/>
            <person name="Grigoriev I.V."/>
            <person name="Spatafora J.W."/>
            <person name="Nagy L.G."/>
            <person name="Kovacs G.M."/>
        </authorList>
    </citation>
    <scope>NUCLEOTIDE SEQUENCE [LARGE SCALE GENOMIC DNA]</scope>
    <source>
        <strain evidence="2 3">DSE2036</strain>
    </source>
</reference>
<dbReference type="GO" id="GO:0005634">
    <property type="term" value="C:nucleus"/>
    <property type="evidence" value="ECO:0007669"/>
    <property type="project" value="TreeGrafter"/>
</dbReference>
<dbReference type="Pfam" id="PF08613">
    <property type="entry name" value="Cyclin"/>
    <property type="match status" value="1"/>
</dbReference>
<dbReference type="STRING" id="97972.A0A2V1DQQ2"/>
<dbReference type="InterPro" id="IPR013922">
    <property type="entry name" value="Cyclin_PHO80-like"/>
</dbReference>
<organism evidence="2 3">
    <name type="scientific">Periconia macrospinosa</name>
    <dbReference type="NCBI Taxonomy" id="97972"/>
    <lineage>
        <taxon>Eukaryota</taxon>
        <taxon>Fungi</taxon>
        <taxon>Dikarya</taxon>
        <taxon>Ascomycota</taxon>
        <taxon>Pezizomycotina</taxon>
        <taxon>Dothideomycetes</taxon>
        <taxon>Pleosporomycetidae</taxon>
        <taxon>Pleosporales</taxon>
        <taxon>Massarineae</taxon>
        <taxon>Periconiaceae</taxon>
        <taxon>Periconia</taxon>
    </lineage>
</organism>
<dbReference type="CDD" id="cd20558">
    <property type="entry name" value="CYCLIN_ScPCL7-like"/>
    <property type="match status" value="1"/>
</dbReference>
<dbReference type="SUPFAM" id="SSF47954">
    <property type="entry name" value="Cyclin-like"/>
    <property type="match status" value="1"/>
</dbReference>
<feature type="region of interest" description="Disordered" evidence="1">
    <location>
        <begin position="576"/>
        <end position="605"/>
    </location>
</feature>
<sequence length="605" mass="66078">MPVQLEPTIPVIEDATTLKNVLPISGQNLIRVVGYGSCVKRAGAHLVMRIPLVGRQWRDGCTDYGPQTRRRARCRCPLVIIVPFFPPSPSARLVWSGLAPVGCFLVVQHAQPRRPSSPTTPSQPTLVAPSQLGARKIPFAAAQRIAAHPNCDHHRPSLSNVLTSSRCRCRCRSRSAPPLRSLPGMLTSSSPTFSAPPSPSSAFHNSNPHPHSRSSYHASKRPRSPRFTVTSAQRSPLAPSPSTKRKTYQDSGTQYSPQGYPPTYRAPHADQSAALQSLPAPSTFTSQAERGATSAALTATEPPEPQLRIDPQPVALAQHAPPGTRASTGSRESRQPREETQGAEGGDPVVDEDEDEDEDQDEDGKEEGQRSHQRLRSSLSGTLMPQSSPAKKPRSSNQNVKVMPLQYETCDVKDLGVLISDMLMELVRLNDEFPLRDGQLTRFHSRAPPAISVRDYLVRLIVHATLSPPILLSMVFYVDKLCTMYPAFTISSLTVHRFLITAATVAAKGLSDSFWTNSLYAKVGGVSLRELALLEVEFLKRLEWRIVPKPETLVDYYKGLVERGQGYVLEKVPEAAPAKVDPSVAAKDQKAPIASGDTGEVPDRP</sequence>